<sequence>MGILFALVAGAGSILNFMTINNVIIQIVLTILSVLSMIFYGGKRTRKAYYSGYVQSYFTFGFVICFISFLGAGSILLGLLLHLY</sequence>
<keyword evidence="1" id="KW-0812">Transmembrane</keyword>
<keyword evidence="1" id="KW-1133">Transmembrane helix</keyword>
<accession>A0A514ZAL8</accession>
<dbReference type="EMBL" id="CP041356">
    <property type="protein sequence ID" value="QDK71615.1"/>
    <property type="molecule type" value="Genomic_DNA"/>
</dbReference>
<keyword evidence="1" id="KW-0472">Membrane</keyword>
<keyword evidence="3" id="KW-1185">Reference proteome</keyword>
<dbReference type="Proteomes" id="UP000315128">
    <property type="component" value="Chromosome"/>
</dbReference>
<protein>
    <submittedName>
        <fullName evidence="2">Uncharacterized protein</fullName>
    </submittedName>
</protein>
<organism evidence="2 3">
    <name type="scientific">Lactococcus protaetiae</name>
    <dbReference type="NCBI Taxonomy" id="2592653"/>
    <lineage>
        <taxon>Bacteria</taxon>
        <taxon>Bacillati</taxon>
        <taxon>Bacillota</taxon>
        <taxon>Bacilli</taxon>
        <taxon>Lactobacillales</taxon>
        <taxon>Streptococcaceae</taxon>
        <taxon>Lactococcus</taxon>
    </lineage>
</organism>
<dbReference type="OrthoDB" id="2243775at2"/>
<evidence type="ECO:0000313" key="2">
    <source>
        <dbReference type="EMBL" id="QDK71615.1"/>
    </source>
</evidence>
<name>A0A514ZAL8_9LACT</name>
<dbReference type="RefSeq" id="WP_142767170.1">
    <property type="nucleotide sequence ID" value="NZ_CP041356.1"/>
</dbReference>
<feature type="transmembrane region" description="Helical" evidence="1">
    <location>
        <begin position="54"/>
        <end position="81"/>
    </location>
</feature>
<feature type="transmembrane region" description="Helical" evidence="1">
    <location>
        <begin position="23"/>
        <end position="42"/>
    </location>
</feature>
<gene>
    <name evidence="2" type="ORF">FLP15_11115</name>
</gene>
<dbReference type="KEGG" id="lack:FLP15_11115"/>
<evidence type="ECO:0000256" key="1">
    <source>
        <dbReference type="SAM" id="Phobius"/>
    </source>
</evidence>
<dbReference type="AlphaFoldDB" id="A0A514ZAL8"/>
<evidence type="ECO:0000313" key="3">
    <source>
        <dbReference type="Proteomes" id="UP000315128"/>
    </source>
</evidence>
<proteinExistence type="predicted"/>
<reference evidence="2 3" key="1">
    <citation type="submission" date="2019-07" db="EMBL/GenBank/DDBJ databases">
        <title>Genome sequencing of KACC 19320.</title>
        <authorList>
            <person name="Heo J."/>
            <person name="Kim S.-J."/>
            <person name="Kim J.-S."/>
            <person name="Hong S.-B."/>
            <person name="Kwon S.-W."/>
        </authorList>
    </citation>
    <scope>NUCLEOTIDE SEQUENCE [LARGE SCALE GENOMIC DNA]</scope>
    <source>
        <strain evidence="2 3">KACC 19320</strain>
    </source>
</reference>